<reference evidence="1" key="3">
    <citation type="submission" date="2025-08" db="UniProtKB">
        <authorList>
            <consortium name="Ensembl"/>
        </authorList>
    </citation>
    <scope>IDENTIFICATION</scope>
    <source>
        <strain evidence="1">C57BL/6J</strain>
    </source>
</reference>
<dbReference type="UCSC" id="uc009fyd.1">
    <property type="organism name" value="mouse"/>
</dbReference>
<reference evidence="1" key="4">
    <citation type="submission" date="2025-09" db="UniProtKB">
        <authorList>
            <consortium name="Ensembl"/>
        </authorList>
    </citation>
    <scope>IDENTIFICATION</scope>
    <source>
        <strain evidence="1">C57BL/6J</strain>
    </source>
</reference>
<accession>A0ACD6B597</accession>
<organism evidence="1 2">
    <name type="scientific">Mus musculus</name>
    <name type="common">Mouse</name>
    <dbReference type="NCBI Taxonomy" id="10090"/>
    <lineage>
        <taxon>Eukaryota</taxon>
        <taxon>Metazoa</taxon>
        <taxon>Chordata</taxon>
        <taxon>Craniata</taxon>
        <taxon>Vertebrata</taxon>
        <taxon>Euteleostomi</taxon>
        <taxon>Mammalia</taxon>
        <taxon>Eutheria</taxon>
        <taxon>Euarchontoglires</taxon>
        <taxon>Glires</taxon>
        <taxon>Rodentia</taxon>
        <taxon>Myomorpha</taxon>
        <taxon>Muroidea</taxon>
        <taxon>Muridae</taxon>
        <taxon>Murinae</taxon>
        <taxon>Mus</taxon>
        <taxon>Mus</taxon>
    </lineage>
</organism>
<name>A0ACD6B597_MOUSE</name>
<dbReference type="Antibodypedia" id="66930">
    <property type="antibodies" value="58 antibodies from 12 providers"/>
</dbReference>
<dbReference type="AGR" id="MGI:3608324"/>
<dbReference type="CTD" id="348303"/>
<dbReference type="PANTHER" id="PTHR15124:SF17">
    <property type="entry name" value="SELENOPROTEIN V"/>
    <property type="match status" value="1"/>
</dbReference>
<dbReference type="InterPro" id="IPR011893">
    <property type="entry name" value="Selenoprotein_Rdx-typ"/>
</dbReference>
<dbReference type="STRING" id="10090.ENSMUSP00000050372"/>
<dbReference type="PANTHER" id="PTHR15124">
    <property type="entry name" value="SELENOPROTEIN W"/>
    <property type="match status" value="1"/>
</dbReference>
<dbReference type="FunFam" id="3.40.30.10:FF:000220">
    <property type="entry name" value="Selenoprotein V"/>
    <property type="match status" value="1"/>
</dbReference>
<gene>
    <name evidence="1" type="primary">Selenov</name>
</gene>
<dbReference type="Pfam" id="PF10262">
    <property type="entry name" value="Rdx"/>
    <property type="match status" value="1"/>
</dbReference>
<dbReference type="Bgee" id="ENSMUSG00000046750">
    <property type="expression patterns" value="Expressed in seminiferous tubule of testis and 39 other cell types or tissues"/>
</dbReference>
<dbReference type="Proteomes" id="UP000000589">
    <property type="component" value="Chromosome 7"/>
</dbReference>
<protein>
    <submittedName>
        <fullName evidence="1">Selenoprotein V</fullName>
    </submittedName>
</protein>
<evidence type="ECO:0000313" key="1">
    <source>
        <dbReference type="Ensembl" id="ENSMUSP00000050372.9"/>
    </source>
</evidence>
<dbReference type="eggNOG" id="ENOG502S9W8">
    <property type="taxonomic scope" value="Eukaryota"/>
</dbReference>
<dbReference type="Gene3D" id="3.40.30.10">
    <property type="entry name" value="Glutaredoxin"/>
    <property type="match status" value="1"/>
</dbReference>
<dbReference type="InterPro" id="IPR036249">
    <property type="entry name" value="Thioredoxin-like_sf"/>
</dbReference>
<reference evidence="1 2" key="1">
    <citation type="journal article" date="2009" name="PLoS Biol.">
        <title>Lineage-specific biology revealed by a finished genome assembly of the mouse.</title>
        <authorList>
            <consortium name="Mouse Genome Sequencing Consortium"/>
            <person name="Church D.M."/>
            <person name="Goodstadt L."/>
            <person name="Hillier L.W."/>
            <person name="Zody M.C."/>
            <person name="Goldstein S."/>
            <person name="She X."/>
            <person name="Bult C.J."/>
            <person name="Agarwala R."/>
            <person name="Cherry J.L."/>
            <person name="DiCuccio M."/>
            <person name="Hlavina W."/>
            <person name="Kapustin Y."/>
            <person name="Meric P."/>
            <person name="Maglott D."/>
            <person name="Birtle Z."/>
            <person name="Marques A.C."/>
            <person name="Graves T."/>
            <person name="Zhou S."/>
            <person name="Teague B."/>
            <person name="Potamousis K."/>
            <person name="Churas C."/>
            <person name="Place M."/>
            <person name="Herschleb J."/>
            <person name="Runnheim R."/>
            <person name="Forrest D."/>
            <person name="Amos-Landgraf J."/>
            <person name="Schwartz D.C."/>
            <person name="Cheng Z."/>
            <person name="Lindblad-Toh K."/>
            <person name="Eichler E.E."/>
            <person name="Ponting C.P."/>
        </authorList>
    </citation>
    <scope>NUCLEOTIDE SEQUENCE [LARGE SCALE GENOMIC DNA]</scope>
    <source>
        <strain evidence="1 2">C57BL/6J</strain>
    </source>
</reference>
<dbReference type="InterPro" id="IPR051441">
    <property type="entry name" value="SelW_related"/>
</dbReference>
<reference evidence="1 2" key="2">
    <citation type="journal article" date="2011" name="PLoS Biol.">
        <title>Modernizing reference genome assemblies.</title>
        <authorList>
            <person name="Church D.M."/>
            <person name="Schneider V.A."/>
            <person name="Graves T."/>
            <person name="Auger K."/>
            <person name="Cunningham F."/>
            <person name="Bouk N."/>
            <person name="Chen H.C."/>
            <person name="Agarwala R."/>
            <person name="McLaren W.M."/>
            <person name="Ritchie G.R."/>
            <person name="Albracht D."/>
            <person name="Kremitzki M."/>
            <person name="Rock S."/>
            <person name="Kotkiewicz H."/>
            <person name="Kremitzki C."/>
            <person name="Wollam A."/>
            <person name="Trani L."/>
            <person name="Fulton L."/>
            <person name="Fulton R."/>
            <person name="Matthews L."/>
            <person name="Whitehead S."/>
            <person name="Chow W."/>
            <person name="Torrance J."/>
            <person name="Dunn M."/>
            <person name="Harden G."/>
            <person name="Threadgold G."/>
            <person name="Wood J."/>
            <person name="Collins J."/>
            <person name="Heath P."/>
            <person name="Griffiths G."/>
            <person name="Pelan S."/>
            <person name="Grafham D."/>
            <person name="Eichler E.E."/>
            <person name="Weinstock G."/>
            <person name="Mardis E.R."/>
            <person name="Wilson R.K."/>
            <person name="Howe K."/>
            <person name="Flicek P."/>
            <person name="Hubbard T."/>
        </authorList>
    </citation>
    <scope>NUCLEOTIDE SEQUENCE [LARGE SCALE GENOMIC DNA]</scope>
    <source>
        <strain evidence="1 2">C57BL/6J</strain>
    </source>
</reference>
<dbReference type="GeneTree" id="ENSGT00940000163358"/>
<dbReference type="SUPFAM" id="SSF52833">
    <property type="entry name" value="Thioredoxin-like"/>
    <property type="match status" value="1"/>
</dbReference>
<proteinExistence type="predicted"/>
<dbReference type="MGI" id="MGI:3608324">
    <property type="gene designation" value="Selenov"/>
</dbReference>
<dbReference type="ProteomicsDB" id="326384"/>
<keyword evidence="2" id="KW-1185">Reference proteome</keyword>
<sequence>MNNKARVPAPSSVRANTPARTPAPIRTATPVRAPNPAHNSTPVRTSIRVRAPAQVPNPVPIRFPTPAPVPAPTLTPAPTPAPVRHAAPVRTPAPVRAPNLGRVFPKISPGRFFPSLASPTAQPLSSRAASALLKDPTLAQNQKPSIHSLAEAIQGPLPVLTPSSSKTQGSIPDTASPIDSLASTAMASSTLGPIPGPNPTLEFLASPLKETPGLGKLSTISPAPSFGSTKEIPSTSEDVPTPNRILIRVMYCGLCSYGLRYIILKRTLEHQFPNLLEFEEERATQVTGEFEVFVDGKLIHSKKKGDGFVDESGLKKLVGAIDEEIKKR</sequence>
<dbReference type="PaxDb" id="10090-ENSMUSP00000050372"/>
<evidence type="ECO:0000313" key="2">
    <source>
        <dbReference type="Proteomes" id="UP000000589"/>
    </source>
</evidence>
<dbReference type="NCBIfam" id="TIGR02174">
    <property type="entry name" value="CXXU_selWTH"/>
    <property type="match status" value="1"/>
</dbReference>
<dbReference type="KEGG" id="mmu:280621"/>
<dbReference type="VEuPathDB" id="HostDB:ENSMUSG00000046750"/>
<dbReference type="Ensembl" id="ENSMUST00000056589.15">
    <property type="protein sequence ID" value="ENSMUSP00000050372.9"/>
    <property type="gene ID" value="ENSMUSG00000046750.19"/>
</dbReference>